<dbReference type="PANTHER" id="PTHR12993">
    <property type="entry name" value="N-ACETYLGLUCOSAMINYL-PHOSPHATIDYLINOSITOL DE-N-ACETYLASE-RELATED"/>
    <property type="match status" value="1"/>
</dbReference>
<reference evidence="1" key="1">
    <citation type="journal article" date="2021" name="PeerJ">
        <title>Extensive microbial diversity within the chicken gut microbiome revealed by metagenomics and culture.</title>
        <authorList>
            <person name="Gilroy R."/>
            <person name="Ravi A."/>
            <person name="Getino M."/>
            <person name="Pursley I."/>
            <person name="Horton D.L."/>
            <person name="Alikhan N.F."/>
            <person name="Baker D."/>
            <person name="Gharbi K."/>
            <person name="Hall N."/>
            <person name="Watson M."/>
            <person name="Adriaenssens E.M."/>
            <person name="Foster-Nyarko E."/>
            <person name="Jarju S."/>
            <person name="Secka A."/>
            <person name="Antonio M."/>
            <person name="Oren A."/>
            <person name="Chaudhuri R.R."/>
            <person name="La Ragione R."/>
            <person name="Hildebrand F."/>
            <person name="Pallen M.J."/>
        </authorList>
    </citation>
    <scope>NUCLEOTIDE SEQUENCE</scope>
    <source>
        <strain evidence="1">CHK192-19661</strain>
    </source>
</reference>
<dbReference type="SUPFAM" id="SSF102588">
    <property type="entry name" value="LmbE-like"/>
    <property type="match status" value="1"/>
</dbReference>
<evidence type="ECO:0000313" key="1">
    <source>
        <dbReference type="EMBL" id="HIZ09333.1"/>
    </source>
</evidence>
<name>A0A9D2D694_9FIRM</name>
<dbReference type="AlphaFoldDB" id="A0A9D2D694"/>
<dbReference type="GO" id="GO:0016811">
    <property type="term" value="F:hydrolase activity, acting on carbon-nitrogen (but not peptide) bonds, in linear amides"/>
    <property type="evidence" value="ECO:0007669"/>
    <property type="project" value="TreeGrafter"/>
</dbReference>
<organism evidence="1 2">
    <name type="scientific">Candidatus Borkfalkia avicola</name>
    <dbReference type="NCBI Taxonomy" id="2838503"/>
    <lineage>
        <taxon>Bacteria</taxon>
        <taxon>Bacillati</taxon>
        <taxon>Bacillota</taxon>
        <taxon>Clostridia</taxon>
        <taxon>Christensenellales</taxon>
        <taxon>Christensenellaceae</taxon>
        <taxon>Candidatus Borkfalkia</taxon>
    </lineage>
</organism>
<comment type="caution">
    <text evidence="1">The sequence shown here is derived from an EMBL/GenBank/DDBJ whole genome shotgun (WGS) entry which is preliminary data.</text>
</comment>
<accession>A0A9D2D694</accession>
<dbReference type="Gene3D" id="3.40.50.10320">
    <property type="entry name" value="LmbE-like"/>
    <property type="match status" value="1"/>
</dbReference>
<proteinExistence type="predicted"/>
<gene>
    <name evidence="1" type="ORF">H9726_02475</name>
</gene>
<sequence>MKVAAIAAHPDDIEIACAGTLLKCRERGDEIYMVAVCNGNMGHKVIMPDELARIREEEFRRSAKMAGATPVMLGYGDANAFDNKECRDRLTGVLKEIRPDLIITHSPNDYMPDHVAVSNLVFSASFASSLTHYPPAEYDGTDVVPIAFMDNLAGNGFVPNEYVDISSVIETKIRMLESHESQLKWMREHDRIDFAEFVRSCSHVRGLQCGVDYAEGFCMSGAWGRVRPYRMLP</sequence>
<dbReference type="PANTHER" id="PTHR12993:SF11">
    <property type="entry name" value="N-ACETYLGLUCOSAMINYL-PHOSPHATIDYLINOSITOL DE-N-ACETYLASE"/>
    <property type="match status" value="1"/>
</dbReference>
<dbReference type="InterPro" id="IPR003737">
    <property type="entry name" value="GlcNAc_PI_deacetylase-related"/>
</dbReference>
<dbReference type="InterPro" id="IPR024078">
    <property type="entry name" value="LmbE-like_dom_sf"/>
</dbReference>
<evidence type="ECO:0000313" key="2">
    <source>
        <dbReference type="Proteomes" id="UP000824025"/>
    </source>
</evidence>
<reference evidence="1" key="2">
    <citation type="submission" date="2021-04" db="EMBL/GenBank/DDBJ databases">
        <authorList>
            <person name="Gilroy R."/>
        </authorList>
    </citation>
    <scope>NUCLEOTIDE SEQUENCE</scope>
    <source>
        <strain evidence="1">CHK192-19661</strain>
    </source>
</reference>
<dbReference type="Pfam" id="PF02585">
    <property type="entry name" value="PIG-L"/>
    <property type="match status" value="1"/>
</dbReference>
<dbReference type="Proteomes" id="UP000824025">
    <property type="component" value="Unassembled WGS sequence"/>
</dbReference>
<protein>
    <submittedName>
        <fullName evidence="1">PIG-L family deacetylase</fullName>
    </submittedName>
</protein>
<dbReference type="EMBL" id="DXCF01000013">
    <property type="protein sequence ID" value="HIZ09333.1"/>
    <property type="molecule type" value="Genomic_DNA"/>
</dbReference>